<sequence length="490" mass="53973">MKSVNWTEEVLRRKEALLSDLTELLKIPSVKDVSTGEAGKPMGREIARALEFMLGLADREQWRTCSLDGYAGYAEYGPAESADYIGVLCHLDVVPATGPWNSPPFEPEVRDGKLYARGAIDDKGPTMAAFYAMKIVKELSLPLKHRVRIIFGTDEEHTMSCMEYYRRVEKMPVAGFAPDADFPIIHAEKGQINTRIVLQKSGDAGEQMGTGQGIVELVSFHSGSAANMVPESAEAAVTGELPLLAALAGQFSDYCNGNRLKGTASVQDGTLVLTLQGKAAHGMEPQLGVNAGLKLIHFLRDYDFKPDAQHFIACLDEYFYDDPAGRRIGIGCEDEIMGPLTVNVGIMRYAASSEPSFAYLNIRFPLVADELRHVETIRDKVGKYRFAMEPPILKKPHHVAKDHPMIAALQAIYHEETSLEPELLTTGGGTYASFLDNGVAFGALFPGKENVAHQTDEYIEIEDLLKATVIYARAIYELANLDYELVYLTN</sequence>
<comment type="cofactor">
    <cofactor evidence="1">
        <name>Zn(2+)</name>
        <dbReference type="ChEBI" id="CHEBI:29105"/>
    </cofactor>
</comment>
<evidence type="ECO:0000256" key="3">
    <source>
        <dbReference type="ARBA" id="ARBA00022670"/>
    </source>
</evidence>
<keyword evidence="4" id="KW-0479">Metal-binding</keyword>
<comment type="similarity">
    <text evidence="2">Belongs to the peptidase M20A family.</text>
</comment>
<proteinExistence type="inferred from homology"/>
<keyword evidence="10" id="KW-1185">Reference proteome</keyword>
<dbReference type="PANTHER" id="PTHR43808:SF31">
    <property type="entry name" value="N-ACETYL-L-CITRULLINE DEACETYLASE"/>
    <property type="match status" value="1"/>
</dbReference>
<keyword evidence="8" id="KW-0482">Metalloprotease</keyword>
<accession>A0A081P150</accession>
<evidence type="ECO:0000256" key="8">
    <source>
        <dbReference type="ARBA" id="ARBA00023049"/>
    </source>
</evidence>
<dbReference type="GO" id="GO:0006526">
    <property type="term" value="P:L-arginine biosynthetic process"/>
    <property type="evidence" value="ECO:0007669"/>
    <property type="project" value="TreeGrafter"/>
</dbReference>
<comment type="caution">
    <text evidence="9">The sequence shown here is derived from an EMBL/GenBank/DDBJ whole genome shotgun (WGS) entry which is preliminary data.</text>
</comment>
<dbReference type="EMBL" id="JNVM01000016">
    <property type="protein sequence ID" value="KEQ24423.1"/>
    <property type="molecule type" value="Genomic_DNA"/>
</dbReference>
<dbReference type="PANTHER" id="PTHR43808">
    <property type="entry name" value="ACETYLORNITHINE DEACETYLASE"/>
    <property type="match status" value="1"/>
</dbReference>
<evidence type="ECO:0000256" key="4">
    <source>
        <dbReference type="ARBA" id="ARBA00022723"/>
    </source>
</evidence>
<keyword evidence="3" id="KW-0645">Protease</keyword>
<dbReference type="SUPFAM" id="SSF53187">
    <property type="entry name" value="Zn-dependent exopeptidases"/>
    <property type="match status" value="1"/>
</dbReference>
<dbReference type="InterPro" id="IPR010964">
    <property type="entry name" value="M20A_pepV-rel"/>
</dbReference>
<dbReference type="GO" id="GO:0008777">
    <property type="term" value="F:acetylornithine deacetylase activity"/>
    <property type="evidence" value="ECO:0007669"/>
    <property type="project" value="TreeGrafter"/>
</dbReference>
<keyword evidence="6" id="KW-0862">Zinc</keyword>
<dbReference type="RefSeq" id="WP_036685641.1">
    <property type="nucleotide sequence ID" value="NZ_JNVM01000016.1"/>
</dbReference>
<organism evidence="9 10">
    <name type="scientific">Paenibacillus tyrfis</name>
    <dbReference type="NCBI Taxonomy" id="1501230"/>
    <lineage>
        <taxon>Bacteria</taxon>
        <taxon>Bacillati</taxon>
        <taxon>Bacillota</taxon>
        <taxon>Bacilli</taxon>
        <taxon>Bacillales</taxon>
        <taxon>Paenibacillaceae</taxon>
        <taxon>Paenibacillus</taxon>
    </lineage>
</organism>
<protein>
    <submittedName>
        <fullName evidence="9">Xaa-His dipeptidase</fullName>
    </submittedName>
</protein>
<dbReference type="GO" id="GO:0008237">
    <property type="term" value="F:metallopeptidase activity"/>
    <property type="evidence" value="ECO:0007669"/>
    <property type="project" value="UniProtKB-KW"/>
</dbReference>
<evidence type="ECO:0000256" key="6">
    <source>
        <dbReference type="ARBA" id="ARBA00022833"/>
    </source>
</evidence>
<gene>
    <name evidence="9" type="ORF">ET33_09070</name>
</gene>
<dbReference type="Pfam" id="PF01546">
    <property type="entry name" value="Peptidase_M20"/>
    <property type="match status" value="1"/>
</dbReference>
<dbReference type="InterPro" id="IPR036264">
    <property type="entry name" value="Bact_exopeptidase_dim_dom"/>
</dbReference>
<dbReference type="CDD" id="cd03888">
    <property type="entry name" value="M20_PepV"/>
    <property type="match status" value="1"/>
</dbReference>
<dbReference type="Proteomes" id="UP000028123">
    <property type="component" value="Unassembled WGS sequence"/>
</dbReference>
<keyword evidence="5" id="KW-0378">Hydrolase</keyword>
<dbReference type="GO" id="GO:0008270">
    <property type="term" value="F:zinc ion binding"/>
    <property type="evidence" value="ECO:0007669"/>
    <property type="project" value="InterPro"/>
</dbReference>
<name>A0A081P150_9BACL</name>
<dbReference type="Gene3D" id="3.30.70.360">
    <property type="match status" value="2"/>
</dbReference>
<dbReference type="NCBIfam" id="NF005591">
    <property type="entry name" value="PRK07318.1"/>
    <property type="match status" value="1"/>
</dbReference>
<dbReference type="OrthoDB" id="9761532at2"/>
<dbReference type="Gene3D" id="3.40.630.10">
    <property type="entry name" value="Zn peptidases"/>
    <property type="match status" value="1"/>
</dbReference>
<keyword evidence="7" id="KW-0224">Dipeptidase</keyword>
<evidence type="ECO:0000313" key="9">
    <source>
        <dbReference type="EMBL" id="KEQ24423.1"/>
    </source>
</evidence>
<evidence type="ECO:0000256" key="1">
    <source>
        <dbReference type="ARBA" id="ARBA00001947"/>
    </source>
</evidence>
<dbReference type="InterPro" id="IPR002933">
    <property type="entry name" value="Peptidase_M20"/>
</dbReference>
<evidence type="ECO:0000256" key="7">
    <source>
        <dbReference type="ARBA" id="ARBA00022997"/>
    </source>
</evidence>
<dbReference type="eggNOG" id="COG0624">
    <property type="taxonomic scope" value="Bacteria"/>
</dbReference>
<dbReference type="SUPFAM" id="SSF55031">
    <property type="entry name" value="Bacterial exopeptidase dimerisation domain"/>
    <property type="match status" value="1"/>
</dbReference>
<evidence type="ECO:0000256" key="2">
    <source>
        <dbReference type="ARBA" id="ARBA00006247"/>
    </source>
</evidence>
<evidence type="ECO:0000313" key="10">
    <source>
        <dbReference type="Proteomes" id="UP000028123"/>
    </source>
</evidence>
<dbReference type="GO" id="GO:0006508">
    <property type="term" value="P:proteolysis"/>
    <property type="evidence" value="ECO:0007669"/>
    <property type="project" value="UniProtKB-KW"/>
</dbReference>
<dbReference type="GO" id="GO:0016805">
    <property type="term" value="F:dipeptidase activity"/>
    <property type="evidence" value="ECO:0007669"/>
    <property type="project" value="UniProtKB-KW"/>
</dbReference>
<reference evidence="9 10" key="1">
    <citation type="submission" date="2014-06" db="EMBL/GenBank/DDBJ databases">
        <title>Draft genome sequence of Paenibacillus sp. MSt1.</title>
        <authorList>
            <person name="Aw Y.K."/>
            <person name="Ong K.S."/>
            <person name="Gan H.M."/>
            <person name="Lee S.M."/>
        </authorList>
    </citation>
    <scope>NUCLEOTIDE SEQUENCE [LARGE SCALE GENOMIC DNA]</scope>
    <source>
        <strain evidence="9 10">MSt1</strain>
    </source>
</reference>
<dbReference type="InterPro" id="IPR050072">
    <property type="entry name" value="Peptidase_M20A"/>
</dbReference>
<dbReference type="NCBIfam" id="TIGR01887">
    <property type="entry name" value="dipeptidaselike"/>
    <property type="match status" value="1"/>
</dbReference>
<evidence type="ECO:0000256" key="5">
    <source>
        <dbReference type="ARBA" id="ARBA00022801"/>
    </source>
</evidence>
<dbReference type="AlphaFoldDB" id="A0A081P150"/>